<name>A0A382DRK3_9ZZZZ</name>
<proteinExistence type="predicted"/>
<organism evidence="1">
    <name type="scientific">marine metagenome</name>
    <dbReference type="NCBI Taxonomy" id="408172"/>
    <lineage>
        <taxon>unclassified sequences</taxon>
        <taxon>metagenomes</taxon>
        <taxon>ecological metagenomes</taxon>
    </lineage>
</organism>
<accession>A0A382DRK3</accession>
<dbReference type="AlphaFoldDB" id="A0A382DRK3"/>
<sequence length="51" mass="5729">MFKKISVRNDKENNLNRAYSGFEGEIGRVHATSVPSWPERNESPEGAPNVL</sequence>
<reference evidence="1" key="1">
    <citation type="submission" date="2018-05" db="EMBL/GenBank/DDBJ databases">
        <authorList>
            <person name="Lanie J.A."/>
            <person name="Ng W.-L."/>
            <person name="Kazmierczak K.M."/>
            <person name="Andrzejewski T.M."/>
            <person name="Davidsen T.M."/>
            <person name="Wayne K.J."/>
            <person name="Tettelin H."/>
            <person name="Glass J.I."/>
            <person name="Rusch D."/>
            <person name="Podicherti R."/>
            <person name="Tsui H.-C.T."/>
            <person name="Winkler M.E."/>
        </authorList>
    </citation>
    <scope>NUCLEOTIDE SEQUENCE</scope>
</reference>
<feature type="non-terminal residue" evidence="1">
    <location>
        <position position="51"/>
    </location>
</feature>
<evidence type="ECO:0000313" key="1">
    <source>
        <dbReference type="EMBL" id="SVB41126.1"/>
    </source>
</evidence>
<dbReference type="EMBL" id="UINC01040776">
    <property type="protein sequence ID" value="SVB41126.1"/>
    <property type="molecule type" value="Genomic_DNA"/>
</dbReference>
<protein>
    <submittedName>
        <fullName evidence="1">Uncharacterized protein</fullName>
    </submittedName>
</protein>
<gene>
    <name evidence="1" type="ORF">METZ01_LOCUS193980</name>
</gene>